<feature type="chain" id="PRO_5042154727" description="Hydrophobic seed protein domain-containing protein" evidence="1">
    <location>
        <begin position="28"/>
        <end position="132"/>
    </location>
</feature>
<protein>
    <recommendedName>
        <fullName evidence="2">Hydrophobic seed protein domain-containing protein</fullName>
    </recommendedName>
</protein>
<dbReference type="Gene3D" id="1.10.110.10">
    <property type="entry name" value="Plant lipid-transfer and hydrophobic proteins"/>
    <property type="match status" value="1"/>
</dbReference>
<dbReference type="InterPro" id="IPR027923">
    <property type="entry name" value="Hydrophob_seed_dom"/>
</dbReference>
<dbReference type="InterPro" id="IPR036312">
    <property type="entry name" value="Bifun_inhib/LTP/seed_sf"/>
</dbReference>
<reference evidence="3" key="1">
    <citation type="submission" date="2020-06" db="EMBL/GenBank/DDBJ databases">
        <authorList>
            <person name="Li T."/>
            <person name="Hu X."/>
            <person name="Zhang T."/>
            <person name="Song X."/>
            <person name="Zhang H."/>
            <person name="Dai N."/>
            <person name="Sheng W."/>
            <person name="Hou X."/>
            <person name="Wei L."/>
        </authorList>
    </citation>
    <scope>NUCLEOTIDE SEQUENCE</scope>
    <source>
        <strain evidence="3">3651</strain>
        <tissue evidence="3">Leaf</tissue>
    </source>
</reference>
<dbReference type="InterPro" id="IPR051636">
    <property type="entry name" value="Plant_LTP/defense-related"/>
</dbReference>
<dbReference type="EMBL" id="JACGWO010000003">
    <property type="protein sequence ID" value="KAK4431632.1"/>
    <property type="molecule type" value="Genomic_DNA"/>
</dbReference>
<reference evidence="3" key="2">
    <citation type="journal article" date="2024" name="Plant">
        <title>Genomic evolution and insights into agronomic trait innovations of Sesamum species.</title>
        <authorList>
            <person name="Miao H."/>
            <person name="Wang L."/>
            <person name="Qu L."/>
            <person name="Liu H."/>
            <person name="Sun Y."/>
            <person name="Le M."/>
            <person name="Wang Q."/>
            <person name="Wei S."/>
            <person name="Zheng Y."/>
            <person name="Lin W."/>
            <person name="Duan Y."/>
            <person name="Cao H."/>
            <person name="Xiong S."/>
            <person name="Wang X."/>
            <person name="Wei L."/>
            <person name="Li C."/>
            <person name="Ma Q."/>
            <person name="Ju M."/>
            <person name="Zhao R."/>
            <person name="Li G."/>
            <person name="Mu C."/>
            <person name="Tian Q."/>
            <person name="Mei H."/>
            <person name="Zhang T."/>
            <person name="Gao T."/>
            <person name="Zhang H."/>
        </authorList>
    </citation>
    <scope>NUCLEOTIDE SEQUENCE</scope>
    <source>
        <strain evidence="3">3651</strain>
    </source>
</reference>
<proteinExistence type="predicted"/>
<evidence type="ECO:0000313" key="4">
    <source>
        <dbReference type="Proteomes" id="UP001293254"/>
    </source>
</evidence>
<dbReference type="AlphaFoldDB" id="A0AAE1YKD5"/>
<keyword evidence="4" id="KW-1185">Reference proteome</keyword>
<accession>A0AAE1YKD5</accession>
<gene>
    <name evidence="3" type="ORF">Salat_0925300</name>
</gene>
<name>A0AAE1YKD5_9LAMI</name>
<sequence>MAPVTRTLSSAALLLLLLLTSLLFSSASDLAVAEPAGAPQTMSKVGTFFPCKVDTKPCFDLFRTLMHWSADKPATFHTCCPVICGMEIFAAASCLCDTFKYNFFGIEIDYHWSMSMVMNFCGVSVPKHFKCT</sequence>
<keyword evidence="1" id="KW-0732">Signal</keyword>
<evidence type="ECO:0000313" key="3">
    <source>
        <dbReference type="EMBL" id="KAK4431632.1"/>
    </source>
</evidence>
<feature type="signal peptide" evidence="1">
    <location>
        <begin position="1"/>
        <end position="27"/>
    </location>
</feature>
<dbReference type="PANTHER" id="PTHR31731">
    <property type="match status" value="1"/>
</dbReference>
<comment type="caution">
    <text evidence="3">The sequence shown here is derived from an EMBL/GenBank/DDBJ whole genome shotgun (WGS) entry which is preliminary data.</text>
</comment>
<dbReference type="Proteomes" id="UP001293254">
    <property type="component" value="Unassembled WGS sequence"/>
</dbReference>
<evidence type="ECO:0000259" key="2">
    <source>
        <dbReference type="Pfam" id="PF14547"/>
    </source>
</evidence>
<dbReference type="SUPFAM" id="SSF47699">
    <property type="entry name" value="Bifunctional inhibitor/lipid-transfer protein/seed storage 2S albumin"/>
    <property type="match status" value="1"/>
</dbReference>
<evidence type="ECO:0000256" key="1">
    <source>
        <dbReference type="SAM" id="SignalP"/>
    </source>
</evidence>
<feature type="domain" description="Hydrophobic seed protein" evidence="2">
    <location>
        <begin position="54"/>
        <end position="131"/>
    </location>
</feature>
<organism evidence="3 4">
    <name type="scientific">Sesamum alatum</name>
    <dbReference type="NCBI Taxonomy" id="300844"/>
    <lineage>
        <taxon>Eukaryota</taxon>
        <taxon>Viridiplantae</taxon>
        <taxon>Streptophyta</taxon>
        <taxon>Embryophyta</taxon>
        <taxon>Tracheophyta</taxon>
        <taxon>Spermatophyta</taxon>
        <taxon>Magnoliopsida</taxon>
        <taxon>eudicotyledons</taxon>
        <taxon>Gunneridae</taxon>
        <taxon>Pentapetalae</taxon>
        <taxon>asterids</taxon>
        <taxon>lamiids</taxon>
        <taxon>Lamiales</taxon>
        <taxon>Pedaliaceae</taxon>
        <taxon>Sesamum</taxon>
    </lineage>
</organism>
<dbReference type="Pfam" id="PF14547">
    <property type="entry name" value="Hydrophob_seed"/>
    <property type="match status" value="1"/>
</dbReference>